<reference evidence="1 2" key="1">
    <citation type="submission" date="2018-08" db="EMBL/GenBank/DDBJ databases">
        <title>Genomic Encyclopedia of Type Strains, Phase III (KMG-III): the genomes of soil and plant-associated and newly described type strains.</title>
        <authorList>
            <person name="Whitman W."/>
        </authorList>
    </citation>
    <scope>NUCLEOTIDE SEQUENCE [LARGE SCALE GENOMIC DNA]</scope>
    <source>
        <strain evidence="1 2">CGMCC 1.10966</strain>
    </source>
</reference>
<protein>
    <submittedName>
        <fullName evidence="1">Uncharacterized protein</fullName>
    </submittedName>
</protein>
<name>A0A3D9S4R2_9BACL</name>
<comment type="caution">
    <text evidence="1">The sequence shown here is derived from an EMBL/GenBank/DDBJ whole genome shotgun (WGS) entry which is preliminary data.</text>
</comment>
<dbReference type="AlphaFoldDB" id="A0A3D9S4R2"/>
<proteinExistence type="predicted"/>
<accession>A0A3D9S4R2</accession>
<dbReference type="Proteomes" id="UP000256304">
    <property type="component" value="Unassembled WGS sequence"/>
</dbReference>
<evidence type="ECO:0000313" key="2">
    <source>
        <dbReference type="Proteomes" id="UP000256304"/>
    </source>
</evidence>
<gene>
    <name evidence="1" type="ORF">A8990_11613</name>
</gene>
<keyword evidence="2" id="KW-1185">Reference proteome</keyword>
<evidence type="ECO:0000313" key="1">
    <source>
        <dbReference type="EMBL" id="REE83835.1"/>
    </source>
</evidence>
<sequence length="379" mass="40498">MESACLFACLCVHGRGVISLKMLKTSAIVLLTAALVVLSGCSSSKSAKETMLSAMANNQAAKSMTYTGKITLDELTLPQTAAGAGQLPAAAPLVLSVLKGAVINIHGKLQTSPERAELTMDMTLGSGDVKLNLSIPMIITADKMWIKVPQVPGFPIPETISGKFVEIDVKMLEQEQGAGAGLGDLTAVQNIGQDLLKPLLDSLDEKTFFSEPKAADISGLPEGQKADKFVRFSVDESNKDAAITAVMEKAAPQIIDLLLGNEAYMKALQLKKEQLETAKKELADGGKMKDTVDTLKKSVKIDQLDVTGGIKDDYLTYEAMNMKLESTDADTAGMKVGMRFEMSFSDINKEVKFEYELPKDAIPVEQLQGMLGLPSASGS</sequence>
<organism evidence="1 2">
    <name type="scientific">Paenibacillus taihuensis</name>
    <dbReference type="NCBI Taxonomy" id="1156355"/>
    <lineage>
        <taxon>Bacteria</taxon>
        <taxon>Bacillati</taxon>
        <taxon>Bacillota</taxon>
        <taxon>Bacilli</taxon>
        <taxon>Bacillales</taxon>
        <taxon>Paenibacillaceae</taxon>
        <taxon>Paenibacillus</taxon>
    </lineage>
</organism>
<dbReference type="EMBL" id="QTTN01000016">
    <property type="protein sequence ID" value="REE83835.1"/>
    <property type="molecule type" value="Genomic_DNA"/>
</dbReference>